<comment type="caution">
    <text evidence="11">The sequence shown here is derived from an EMBL/GenBank/DDBJ whole genome shotgun (WGS) entry which is preliminary data.</text>
</comment>
<evidence type="ECO:0000313" key="12">
    <source>
        <dbReference type="Proteomes" id="UP001430848"/>
    </source>
</evidence>
<dbReference type="EMBL" id="JAKNSF020000001">
    <property type="protein sequence ID" value="KAK7742759.1"/>
    <property type="molecule type" value="Genomic_DNA"/>
</dbReference>
<keyword evidence="12" id="KW-1185">Reference proteome</keyword>
<accession>A0ABR1PQV2</accession>
<protein>
    <recommendedName>
        <fullName evidence="2">tRNA(Phe) 7-[(3-amino-3-carboxypropyl)-4-demethylwyosine(37)-N(4)]-methyltransferase</fullName>
        <ecNumber evidence="2">2.1.1.282</ecNumber>
    </recommendedName>
    <alternativeName>
        <fullName evidence="7">tRNA(Phe) 7-((3-amino-3-carboxypropyl)-4-demethylwyosine(37)-N(4))-methyltransferase</fullName>
    </alternativeName>
</protein>
<evidence type="ECO:0000256" key="7">
    <source>
        <dbReference type="ARBA" id="ARBA00030554"/>
    </source>
</evidence>
<feature type="compositionally biased region" description="Basic and acidic residues" evidence="9">
    <location>
        <begin position="391"/>
        <end position="406"/>
    </location>
</feature>
<proteinExistence type="inferred from homology"/>
<gene>
    <name evidence="11" type="ORF">SLS63_000325</name>
</gene>
<comment type="catalytic activity">
    <reaction evidence="8">
        <text>4-demethyl-7-[(3S)-3-amino-3-carboxypropyl]wyosine(37) in tRNA(Phe) + S-adenosyl-L-methionine = 7-[(3S)-3-amino-3-carboxypropyl]wyosine(37) in tRNA(Phe) + S-adenosyl-L-homocysteine + H(+)</text>
        <dbReference type="Rhea" id="RHEA:36635"/>
        <dbReference type="Rhea" id="RHEA-COMP:10378"/>
        <dbReference type="Rhea" id="RHEA-COMP:10379"/>
        <dbReference type="ChEBI" id="CHEBI:15378"/>
        <dbReference type="ChEBI" id="CHEBI:57856"/>
        <dbReference type="ChEBI" id="CHEBI:59789"/>
        <dbReference type="ChEBI" id="CHEBI:73543"/>
        <dbReference type="ChEBI" id="CHEBI:73550"/>
        <dbReference type="EC" id="2.1.1.282"/>
    </reaction>
</comment>
<keyword evidence="4" id="KW-0808">Transferase</keyword>
<comment type="similarity">
    <text evidence="1">Belongs to the TYW3 family.</text>
</comment>
<dbReference type="PANTHER" id="PTHR48418:SF1">
    <property type="entry name" value="TRNA WYBUTOSINE-SYNTHESIZING PROTEIN 3"/>
    <property type="match status" value="1"/>
</dbReference>
<evidence type="ECO:0000256" key="8">
    <source>
        <dbReference type="ARBA" id="ARBA00049202"/>
    </source>
</evidence>
<feature type="domain" description="tRNA wybutosine-synthesizing protein" evidence="10">
    <location>
        <begin position="45"/>
        <end position="361"/>
    </location>
</feature>
<keyword evidence="5" id="KW-0949">S-adenosyl-L-methionine</keyword>
<evidence type="ECO:0000256" key="5">
    <source>
        <dbReference type="ARBA" id="ARBA00022691"/>
    </source>
</evidence>
<sequence>MHQPPRDQQPPDQAPGHASPKPSSPHVVPPPAAATAPIPPSFARRKEAILAQLAVPDDEYTDLSPKGTVDAGIRDLIDEINGLDGLVTTSSCAGRVSVFLEGRRAGRGAPTAADEGSLLLLPGHHLAVEEGEGDDGVEDQGQGLGDGRAEAAGAAAGAVRLGATPGGGGNGRDEPPAPAPASADTVAGVGGKGGGGRWLFVSHEPVESRGKLDSEPNIVAALLGIEEPIFDGREGSSAEEMGESRLIHFKFEPMILHVLTASPQHAQLILRCGLQAGFRESGAINLVPPTTTNHDTSAAAATPIVAIRSMGLGLESLIGRETNGTKHCTVSVEYLRALVKIANERFAENTRRIGRFRAFLKEAAAGERRKVRKGDGGGEWENAEVRRERKRLEGLQRAEEARRIKEQQQQQQPQNSEPDDTPDLDSLGQMQ</sequence>
<keyword evidence="3" id="KW-0489">Methyltransferase</keyword>
<reference evidence="11 12" key="1">
    <citation type="submission" date="2024-02" db="EMBL/GenBank/DDBJ databases">
        <title>De novo assembly and annotation of 12 fungi associated with fruit tree decline syndrome in Ontario, Canada.</title>
        <authorList>
            <person name="Sulman M."/>
            <person name="Ellouze W."/>
            <person name="Ilyukhin E."/>
        </authorList>
    </citation>
    <scope>NUCLEOTIDE SEQUENCE [LARGE SCALE GENOMIC DNA]</scope>
    <source>
        <strain evidence="11 12">M169</strain>
    </source>
</reference>
<dbReference type="Gene3D" id="3.30.1960.10">
    <property type="entry name" value="tRNA wybutosine-synthesizing-like"/>
    <property type="match status" value="1"/>
</dbReference>
<keyword evidence="6" id="KW-0819">tRNA processing</keyword>
<evidence type="ECO:0000259" key="10">
    <source>
        <dbReference type="Pfam" id="PF02676"/>
    </source>
</evidence>
<dbReference type="PANTHER" id="PTHR48418">
    <property type="entry name" value="TRNA WYBUTOSINE-SYNTHESIZING PROTEIN 3"/>
    <property type="match status" value="1"/>
</dbReference>
<evidence type="ECO:0000256" key="3">
    <source>
        <dbReference type="ARBA" id="ARBA00022603"/>
    </source>
</evidence>
<name>A0ABR1PQV2_DIAER</name>
<organism evidence="11 12">
    <name type="scientific">Diaporthe eres</name>
    <name type="common">Phomopsis oblonga</name>
    <dbReference type="NCBI Taxonomy" id="83184"/>
    <lineage>
        <taxon>Eukaryota</taxon>
        <taxon>Fungi</taxon>
        <taxon>Dikarya</taxon>
        <taxon>Ascomycota</taxon>
        <taxon>Pezizomycotina</taxon>
        <taxon>Sordariomycetes</taxon>
        <taxon>Sordariomycetidae</taxon>
        <taxon>Diaporthales</taxon>
        <taxon>Diaporthaceae</taxon>
        <taxon>Diaporthe</taxon>
        <taxon>Diaporthe eres species complex</taxon>
    </lineage>
</organism>
<feature type="region of interest" description="Disordered" evidence="9">
    <location>
        <begin position="1"/>
        <end position="40"/>
    </location>
</feature>
<feature type="compositionally biased region" description="Pro residues" evidence="9">
    <location>
        <begin position="27"/>
        <end position="40"/>
    </location>
</feature>
<feature type="region of interest" description="Disordered" evidence="9">
    <location>
        <begin position="130"/>
        <end position="189"/>
    </location>
</feature>
<dbReference type="Proteomes" id="UP001430848">
    <property type="component" value="Unassembled WGS sequence"/>
</dbReference>
<dbReference type="EC" id="2.1.1.282" evidence="2"/>
<evidence type="ECO:0000256" key="4">
    <source>
        <dbReference type="ARBA" id="ARBA00022679"/>
    </source>
</evidence>
<evidence type="ECO:0000256" key="9">
    <source>
        <dbReference type="SAM" id="MobiDB-lite"/>
    </source>
</evidence>
<feature type="compositionally biased region" description="Low complexity" evidence="9">
    <location>
        <begin position="150"/>
        <end position="163"/>
    </location>
</feature>
<dbReference type="SUPFAM" id="SSF111278">
    <property type="entry name" value="SSo0622-like"/>
    <property type="match status" value="2"/>
</dbReference>
<dbReference type="Pfam" id="PF02676">
    <property type="entry name" value="TYW3"/>
    <property type="match status" value="1"/>
</dbReference>
<evidence type="ECO:0000256" key="2">
    <source>
        <dbReference type="ARBA" id="ARBA00012750"/>
    </source>
</evidence>
<evidence type="ECO:0000256" key="1">
    <source>
        <dbReference type="ARBA" id="ARBA00008569"/>
    </source>
</evidence>
<dbReference type="InterPro" id="IPR036602">
    <property type="entry name" value="tRNA_yW-synthesising-like_sf"/>
</dbReference>
<evidence type="ECO:0000256" key="6">
    <source>
        <dbReference type="ARBA" id="ARBA00022694"/>
    </source>
</evidence>
<dbReference type="InterPro" id="IPR003827">
    <property type="entry name" value="tRNA_yW-synthesising"/>
</dbReference>
<evidence type="ECO:0000313" key="11">
    <source>
        <dbReference type="EMBL" id="KAK7742759.1"/>
    </source>
</evidence>
<feature type="region of interest" description="Disordered" evidence="9">
    <location>
        <begin position="391"/>
        <end position="431"/>
    </location>
</feature>